<reference evidence="3 4" key="1">
    <citation type="journal article" date="2014" name="Int. J. Syst. Evol. Microbiol.">
        <title>Complete genome sequence of Corynebacterium casei LMG S-19264T (=DSM 44701T), isolated from a smear-ripened cheese.</title>
        <authorList>
            <consortium name="US DOE Joint Genome Institute (JGI-PGF)"/>
            <person name="Walter F."/>
            <person name="Albersmeier A."/>
            <person name="Kalinowski J."/>
            <person name="Ruckert C."/>
        </authorList>
    </citation>
    <scope>NUCLEOTIDE SEQUENCE [LARGE SCALE GENOMIC DNA]</scope>
    <source>
        <strain evidence="3 4">CGMCC 1.12976</strain>
    </source>
</reference>
<dbReference type="Gene3D" id="3.30.390.10">
    <property type="entry name" value="Enolase-like, N-terminal domain"/>
    <property type="match status" value="1"/>
</dbReference>
<name>A0A917BJ83_9MICO</name>
<feature type="domain" description="Mandelate racemase/muconate lactonizing enzyme C-terminal" evidence="2">
    <location>
        <begin position="164"/>
        <end position="259"/>
    </location>
</feature>
<keyword evidence="1" id="KW-0456">Lyase</keyword>
<protein>
    <submittedName>
        <fullName evidence="3">Enolase</fullName>
    </submittedName>
</protein>
<dbReference type="CDD" id="cd03316">
    <property type="entry name" value="MR_like"/>
    <property type="match status" value="1"/>
</dbReference>
<dbReference type="SFLD" id="SFLDG00179">
    <property type="entry name" value="mandelate_racemase"/>
    <property type="match status" value="1"/>
</dbReference>
<dbReference type="InterPro" id="IPR013342">
    <property type="entry name" value="Mandelate_racemase_C"/>
</dbReference>
<dbReference type="EMBL" id="BMGP01000011">
    <property type="protein sequence ID" value="GGF41797.1"/>
    <property type="molecule type" value="Genomic_DNA"/>
</dbReference>
<accession>A0A917BJ83</accession>
<keyword evidence="4" id="KW-1185">Reference proteome</keyword>
<dbReference type="InterPro" id="IPR036849">
    <property type="entry name" value="Enolase-like_C_sf"/>
</dbReference>
<dbReference type="InterPro" id="IPR034593">
    <property type="entry name" value="DgoD-like"/>
</dbReference>
<dbReference type="SUPFAM" id="SSF54826">
    <property type="entry name" value="Enolase N-terminal domain-like"/>
    <property type="match status" value="1"/>
</dbReference>
<dbReference type="SMART" id="SM00922">
    <property type="entry name" value="MR_MLE"/>
    <property type="match status" value="1"/>
</dbReference>
<dbReference type="Gene3D" id="3.20.20.120">
    <property type="entry name" value="Enolase-like C-terminal domain"/>
    <property type="match status" value="1"/>
</dbReference>
<sequence length="388" mass="41941">MAKISQIETFPLFLSKEEAADSYASDSAVEHRGYMVKPPWRSLYSPGYETLMVKITTDSGEFGWGEALAPVAPEVAAAIVDRLLTPLLLGENPQCVPVLWHRMSESMRERGHLLGHQADAMAAVDIALWDLRGKLESRSITELLGGSFTNPVPTYVSGLRGTTDAERAERAATMAERGVCRFKLHLGSGIDEDLATFDAVREAAPAAKIAVDAHWSYSLGDARTLGLELDRRRAWFFEAPLAPEDVKGHRDLAVALATPIAVGEAMRSRFEFADWLSQRAVQIVQPDIGRTGITEGMAIAGIADAFHARVAPHHSAALGVAMAAGIHVAAASQASLVFEYQPNTLPVANSILSEKLEVKANGDFHLPTTPGLGVTVDETKVRLLTRQN</sequence>
<evidence type="ECO:0000313" key="3">
    <source>
        <dbReference type="EMBL" id="GGF41797.1"/>
    </source>
</evidence>
<dbReference type="InterPro" id="IPR029065">
    <property type="entry name" value="Enolase_C-like"/>
</dbReference>
<evidence type="ECO:0000259" key="2">
    <source>
        <dbReference type="SMART" id="SM00922"/>
    </source>
</evidence>
<evidence type="ECO:0000256" key="1">
    <source>
        <dbReference type="ARBA" id="ARBA00023239"/>
    </source>
</evidence>
<dbReference type="PROSITE" id="PS00908">
    <property type="entry name" value="MR_MLE_1"/>
    <property type="match status" value="1"/>
</dbReference>
<dbReference type="InterPro" id="IPR018110">
    <property type="entry name" value="Mandel_Rmase/mucon_lact_enz_CS"/>
</dbReference>
<gene>
    <name evidence="3" type="ORF">GCM10011399_38120</name>
</gene>
<dbReference type="PANTHER" id="PTHR48080:SF2">
    <property type="entry name" value="D-GALACTONATE DEHYDRATASE"/>
    <property type="match status" value="1"/>
</dbReference>
<dbReference type="GO" id="GO:0009063">
    <property type="term" value="P:amino acid catabolic process"/>
    <property type="evidence" value="ECO:0007669"/>
    <property type="project" value="InterPro"/>
</dbReference>
<dbReference type="Pfam" id="PF13378">
    <property type="entry name" value="MR_MLE_C"/>
    <property type="match status" value="1"/>
</dbReference>
<dbReference type="RefSeq" id="WP_188681331.1">
    <property type="nucleotide sequence ID" value="NZ_BMGP01000011.1"/>
</dbReference>
<dbReference type="SUPFAM" id="SSF51604">
    <property type="entry name" value="Enolase C-terminal domain-like"/>
    <property type="match status" value="1"/>
</dbReference>
<dbReference type="InterPro" id="IPR013341">
    <property type="entry name" value="Mandelate_racemase_N_dom"/>
</dbReference>
<dbReference type="Proteomes" id="UP000598775">
    <property type="component" value="Unassembled WGS sequence"/>
</dbReference>
<dbReference type="SFLD" id="SFLDS00001">
    <property type="entry name" value="Enolase"/>
    <property type="match status" value="1"/>
</dbReference>
<dbReference type="AlphaFoldDB" id="A0A917BJ83"/>
<organism evidence="3 4">
    <name type="scientific">Subtercola lobariae</name>
    <dbReference type="NCBI Taxonomy" id="1588641"/>
    <lineage>
        <taxon>Bacteria</taxon>
        <taxon>Bacillati</taxon>
        <taxon>Actinomycetota</taxon>
        <taxon>Actinomycetes</taxon>
        <taxon>Micrococcales</taxon>
        <taxon>Microbacteriaceae</taxon>
        <taxon>Subtercola</taxon>
    </lineage>
</organism>
<comment type="caution">
    <text evidence="3">The sequence shown here is derived from an EMBL/GenBank/DDBJ whole genome shotgun (WGS) entry which is preliminary data.</text>
</comment>
<dbReference type="PANTHER" id="PTHR48080">
    <property type="entry name" value="D-GALACTONATE DEHYDRATASE-RELATED"/>
    <property type="match status" value="1"/>
</dbReference>
<dbReference type="InterPro" id="IPR029017">
    <property type="entry name" value="Enolase-like_N"/>
</dbReference>
<dbReference type="Pfam" id="PF02746">
    <property type="entry name" value="MR_MLE_N"/>
    <property type="match status" value="1"/>
</dbReference>
<evidence type="ECO:0000313" key="4">
    <source>
        <dbReference type="Proteomes" id="UP000598775"/>
    </source>
</evidence>
<proteinExistence type="predicted"/>
<dbReference type="GO" id="GO:0016829">
    <property type="term" value="F:lyase activity"/>
    <property type="evidence" value="ECO:0007669"/>
    <property type="project" value="UniProtKB-KW"/>
</dbReference>